<dbReference type="InterPro" id="IPR036409">
    <property type="entry name" value="Aldolase_II/adducin_N_sf"/>
</dbReference>
<accession>A0A132EUB6</accession>
<comment type="caution">
    <text evidence="1">The sequence shown here is derived from an EMBL/GenBank/DDBJ whole genome shotgun (WGS) entry which is preliminary data.</text>
</comment>
<name>A0A132EUB6_9BURK</name>
<reference evidence="1 2" key="1">
    <citation type="submission" date="2015-11" db="EMBL/GenBank/DDBJ databases">
        <title>Expanding the genomic diversity of Burkholderia species for the development of highly accurate diagnostics.</title>
        <authorList>
            <person name="Sahl J."/>
            <person name="Keim P."/>
            <person name="Wagner D."/>
        </authorList>
    </citation>
    <scope>NUCLEOTIDE SEQUENCE [LARGE SCALE GENOMIC DNA]</scope>
    <source>
        <strain evidence="1 2">MSMB574WGS</strain>
    </source>
</reference>
<gene>
    <name evidence="1" type="ORF">WT57_27460</name>
</gene>
<dbReference type="SMART" id="SM01007">
    <property type="entry name" value="Aldolase_II"/>
    <property type="match status" value="1"/>
</dbReference>
<dbReference type="RefSeq" id="WP_009688187.1">
    <property type="nucleotide sequence ID" value="NZ_CP013377.1"/>
</dbReference>
<organism evidence="1 2">
    <name type="scientific">Burkholderia pseudomultivorans</name>
    <dbReference type="NCBI Taxonomy" id="1207504"/>
    <lineage>
        <taxon>Bacteria</taxon>
        <taxon>Pseudomonadati</taxon>
        <taxon>Pseudomonadota</taxon>
        <taxon>Betaproteobacteria</taxon>
        <taxon>Burkholderiales</taxon>
        <taxon>Burkholderiaceae</taxon>
        <taxon>Burkholderia</taxon>
        <taxon>Burkholderia cepacia complex</taxon>
    </lineage>
</organism>
<evidence type="ECO:0000313" key="2">
    <source>
        <dbReference type="Proteomes" id="UP000061512"/>
    </source>
</evidence>
<proteinExistence type="predicted"/>
<dbReference type="AlphaFoldDB" id="A0A132EUB6"/>
<dbReference type="SUPFAM" id="SSF53639">
    <property type="entry name" value="AraD/HMP-PK domain-like"/>
    <property type="match status" value="1"/>
</dbReference>
<dbReference type="KEGG" id="bpsl:WS57_11145"/>
<dbReference type="InterPro" id="IPR001303">
    <property type="entry name" value="Aldolase_II/adducin_N"/>
</dbReference>
<sequence>MSVTSTIDSGELVAFVERATREFAQAVRVLKDTRTLSATNTFQAFQRVPGTDLVVALSAPSPWAASQEIQPVVVTFDGDVLHGDARAGGNGPRYADVFREAPEVDVVIHVHGPYLGAWASAHRALPIRYAPAARHTRAREIPIYIDRRPGEPRFIVDTIRRDPQVPAILEANGGATFWGKSIVDVSKYILILEEAAYFQALAEPLGGSREFGPGALEQQWKMTGLA</sequence>
<dbReference type="Pfam" id="PF00596">
    <property type="entry name" value="Aldolase_II"/>
    <property type="match status" value="1"/>
</dbReference>
<dbReference type="Gene3D" id="3.40.225.10">
    <property type="entry name" value="Class II aldolase/adducin N-terminal domain"/>
    <property type="match status" value="1"/>
</dbReference>
<protein>
    <submittedName>
        <fullName evidence="1">Ribulose phosphate epimerase</fullName>
    </submittedName>
</protein>
<evidence type="ECO:0000313" key="1">
    <source>
        <dbReference type="EMBL" id="KWF59741.1"/>
    </source>
</evidence>
<dbReference type="EMBL" id="LPJX01000061">
    <property type="protein sequence ID" value="KWF59741.1"/>
    <property type="molecule type" value="Genomic_DNA"/>
</dbReference>
<dbReference type="Proteomes" id="UP000061512">
    <property type="component" value="Unassembled WGS sequence"/>
</dbReference>